<dbReference type="RefSeq" id="WP_050429831.1">
    <property type="nucleotide sequence ID" value="NZ_CP012159.1"/>
</dbReference>
<evidence type="ECO:0000256" key="1">
    <source>
        <dbReference type="SAM" id="MobiDB-lite"/>
    </source>
</evidence>
<evidence type="ECO:0000313" key="2">
    <source>
        <dbReference type="EMBL" id="AKT37464.1"/>
    </source>
</evidence>
<feature type="region of interest" description="Disordered" evidence="1">
    <location>
        <begin position="52"/>
        <end position="71"/>
    </location>
</feature>
<name>A0A0K1E9D8_CHOCO</name>
<dbReference type="AlphaFoldDB" id="A0A0K1E9D8"/>
<evidence type="ECO:0008006" key="4">
    <source>
        <dbReference type="Google" id="ProtNLM"/>
    </source>
</evidence>
<proteinExistence type="predicted"/>
<accession>A0A0K1E9D8</accession>
<protein>
    <recommendedName>
        <fullName evidence="4">Lipoprotein</fullName>
    </recommendedName>
</protein>
<dbReference type="KEGG" id="ccro:CMC5_016050"/>
<dbReference type="OrthoDB" id="5503808at2"/>
<dbReference type="EMBL" id="CP012159">
    <property type="protein sequence ID" value="AKT37464.1"/>
    <property type="molecule type" value="Genomic_DNA"/>
</dbReference>
<gene>
    <name evidence="2" type="ORF">CMC5_016050</name>
</gene>
<keyword evidence="3" id="KW-1185">Reference proteome</keyword>
<sequence>MIETMKAGVRVVLVAFVGIAAIGCAGASEVDDLDLDGDVELDEADMELQAPNALNPNALNPNALNPNALNPNALNPNALSHVALDTTELSSLAPLSAANTEGELARQLLRYTTRCALTPTQSVSVAWVDAAGAYHQEQYPGSLGLAPSWAQAPLDDEEDQRWVSACLAALTNWYGIQVIVSLRGSHVDLVGISTEEAATYTAIEGAFWGNVFGPTPALWACHNPGTAMFARARRRDCAAGHLEKNLSTGQLVPKACGMIQLAGDCSTLCEQAAAGGGHFPECQASGEQAPNRDVITTYLR</sequence>
<reference evidence="2 3" key="1">
    <citation type="submission" date="2015-07" db="EMBL/GenBank/DDBJ databases">
        <title>Genome analysis of myxobacterium Chondromyces crocatus Cm c5 reveals a high potential for natural compound synthesis and the genetic basis for the loss of fruiting body formation.</title>
        <authorList>
            <person name="Zaburannyi N."/>
            <person name="Bunk B."/>
            <person name="Maier J."/>
            <person name="Overmann J."/>
            <person name="Mueller R."/>
        </authorList>
    </citation>
    <scope>NUCLEOTIDE SEQUENCE [LARGE SCALE GENOMIC DNA]</scope>
    <source>
        <strain evidence="2 3">Cm c5</strain>
    </source>
</reference>
<dbReference type="PROSITE" id="PS51257">
    <property type="entry name" value="PROKAR_LIPOPROTEIN"/>
    <property type="match status" value="1"/>
</dbReference>
<evidence type="ECO:0000313" key="3">
    <source>
        <dbReference type="Proteomes" id="UP000067626"/>
    </source>
</evidence>
<organism evidence="2 3">
    <name type="scientific">Chondromyces crocatus</name>
    <dbReference type="NCBI Taxonomy" id="52"/>
    <lineage>
        <taxon>Bacteria</taxon>
        <taxon>Pseudomonadati</taxon>
        <taxon>Myxococcota</taxon>
        <taxon>Polyangia</taxon>
        <taxon>Polyangiales</taxon>
        <taxon>Polyangiaceae</taxon>
        <taxon>Chondromyces</taxon>
    </lineage>
</organism>
<dbReference type="Proteomes" id="UP000067626">
    <property type="component" value="Chromosome"/>
</dbReference>
<dbReference type="PATRIC" id="fig|52.7.peg.1717"/>